<dbReference type="Pfam" id="PF10184">
    <property type="entry name" value="DUF2358"/>
    <property type="match status" value="1"/>
</dbReference>
<proteinExistence type="predicted"/>
<evidence type="ECO:0000313" key="2">
    <source>
        <dbReference type="Proteomes" id="UP000053825"/>
    </source>
</evidence>
<dbReference type="STRING" id="597456.A0A0L7R505"/>
<dbReference type="InterPro" id="IPR018790">
    <property type="entry name" value="DUF2358"/>
</dbReference>
<name>A0A0L7R505_9HYME</name>
<reference evidence="1 2" key="1">
    <citation type="submission" date="2015-07" db="EMBL/GenBank/DDBJ databases">
        <title>The genome of Habropoda laboriosa.</title>
        <authorList>
            <person name="Pan H."/>
            <person name="Kapheim K."/>
        </authorList>
    </citation>
    <scope>NUCLEOTIDE SEQUENCE [LARGE SCALE GENOMIC DNA]</scope>
    <source>
        <strain evidence="1">0110345459</strain>
    </source>
</reference>
<dbReference type="PANTHER" id="PTHR31094">
    <property type="entry name" value="RIKEN CDNA 2310061I04 GENE"/>
    <property type="match status" value="1"/>
</dbReference>
<accession>A0A0L7R505</accession>
<dbReference type="EMBL" id="KQ414654">
    <property type="protein sequence ID" value="KOC65962.1"/>
    <property type="molecule type" value="Genomic_DNA"/>
</dbReference>
<sequence>MSSYLRSIPNKFTPFVNTRRQVINIDHQLPNHVKSSLFLEEFLDIQTTTTNVTTNSKEKTLNSVVASLSQNVPIVFFSTNIEKPKILSKRYNGTKHQVMKLQQQRLMNVTMLNVINSDATNMAVLKYNRQWEKSVTTNFNDKNFDVPCTEMVLAKNVFNDASPNSEKKGILYTEVSPNVQNEHEKKASMDRKPSETQLINIFKILQDDLPLLFVKQFNYAIYTEDMTFVNNIKGTTCVGILNYVKQIMFLKIIGHLKYAYIKLDVLKMTIHPEDNSIKVRWRIVGISGTRIFLTFWKFKVWNVKDNIQHTSSWYDGFSTFYVNNDGKIFKHVVDKMMPDQDVEEKLKTPIETKLALFAALLSVDSLYLNKFCSKRYPQLFRIK</sequence>
<protein>
    <submittedName>
        <fullName evidence="1">Uncharacterized protein</fullName>
    </submittedName>
</protein>
<dbReference type="AlphaFoldDB" id="A0A0L7R505"/>
<keyword evidence="2" id="KW-1185">Reference proteome</keyword>
<organism evidence="1 2">
    <name type="scientific">Habropoda laboriosa</name>
    <dbReference type="NCBI Taxonomy" id="597456"/>
    <lineage>
        <taxon>Eukaryota</taxon>
        <taxon>Metazoa</taxon>
        <taxon>Ecdysozoa</taxon>
        <taxon>Arthropoda</taxon>
        <taxon>Hexapoda</taxon>
        <taxon>Insecta</taxon>
        <taxon>Pterygota</taxon>
        <taxon>Neoptera</taxon>
        <taxon>Endopterygota</taxon>
        <taxon>Hymenoptera</taxon>
        <taxon>Apocrita</taxon>
        <taxon>Aculeata</taxon>
        <taxon>Apoidea</taxon>
        <taxon>Anthophila</taxon>
        <taxon>Apidae</taxon>
        <taxon>Habropoda</taxon>
    </lineage>
</organism>
<evidence type="ECO:0000313" key="1">
    <source>
        <dbReference type="EMBL" id="KOC65962.1"/>
    </source>
</evidence>
<gene>
    <name evidence="1" type="ORF">WH47_12761</name>
</gene>
<dbReference type="OrthoDB" id="44820at2759"/>
<dbReference type="PANTHER" id="PTHR31094:SF2">
    <property type="entry name" value="RIKEN CDNA 2310061I04 GENE"/>
    <property type="match status" value="1"/>
</dbReference>
<dbReference type="Proteomes" id="UP000053825">
    <property type="component" value="Unassembled WGS sequence"/>
</dbReference>